<reference evidence="3" key="1">
    <citation type="journal article" date="2017" name="bioRxiv">
        <title>Comparative analysis of the genomes of Stylophora pistillata and Acropora digitifera provides evidence for extensive differences between species of corals.</title>
        <authorList>
            <person name="Voolstra C.R."/>
            <person name="Li Y."/>
            <person name="Liew Y.J."/>
            <person name="Baumgarten S."/>
            <person name="Zoccola D."/>
            <person name="Flot J.-F."/>
            <person name="Tambutte S."/>
            <person name="Allemand D."/>
            <person name="Aranda M."/>
        </authorList>
    </citation>
    <scope>NUCLEOTIDE SEQUENCE [LARGE SCALE GENOMIC DNA]</scope>
</reference>
<keyword evidence="3" id="KW-1185">Reference proteome</keyword>
<feature type="compositionally biased region" description="Polar residues" evidence="1">
    <location>
        <begin position="284"/>
        <end position="299"/>
    </location>
</feature>
<dbReference type="OrthoDB" id="21095at2759"/>
<accession>A0A2B4S764</accession>
<evidence type="ECO:0000313" key="3">
    <source>
        <dbReference type="Proteomes" id="UP000225706"/>
    </source>
</evidence>
<feature type="region of interest" description="Disordered" evidence="1">
    <location>
        <begin position="284"/>
        <end position="338"/>
    </location>
</feature>
<evidence type="ECO:0000313" key="2">
    <source>
        <dbReference type="EMBL" id="PFX24650.1"/>
    </source>
</evidence>
<gene>
    <name evidence="2" type="ORF">AWC38_SpisGene10747</name>
</gene>
<proteinExistence type="predicted"/>
<organism evidence="2 3">
    <name type="scientific">Stylophora pistillata</name>
    <name type="common">Smooth cauliflower coral</name>
    <dbReference type="NCBI Taxonomy" id="50429"/>
    <lineage>
        <taxon>Eukaryota</taxon>
        <taxon>Metazoa</taxon>
        <taxon>Cnidaria</taxon>
        <taxon>Anthozoa</taxon>
        <taxon>Hexacorallia</taxon>
        <taxon>Scleractinia</taxon>
        <taxon>Astrocoeniina</taxon>
        <taxon>Pocilloporidae</taxon>
        <taxon>Stylophora</taxon>
    </lineage>
</organism>
<feature type="compositionally biased region" description="Polar residues" evidence="1">
    <location>
        <begin position="314"/>
        <end position="323"/>
    </location>
</feature>
<comment type="caution">
    <text evidence="2">The sequence shown here is derived from an EMBL/GenBank/DDBJ whole genome shotgun (WGS) entry which is preliminary data.</text>
</comment>
<dbReference type="AlphaFoldDB" id="A0A2B4S764"/>
<protein>
    <submittedName>
        <fullName evidence="2">Uncharacterized protein</fullName>
    </submittedName>
</protein>
<dbReference type="Proteomes" id="UP000225706">
    <property type="component" value="Unassembled WGS sequence"/>
</dbReference>
<dbReference type="STRING" id="50429.A0A2B4S764"/>
<dbReference type="EMBL" id="LSMT01000170">
    <property type="protein sequence ID" value="PFX24650.1"/>
    <property type="molecule type" value="Genomic_DNA"/>
</dbReference>
<sequence>MWTQQWPVMELKQIDREARKIVVESGGRHPCSSNALLYMPRSRGGRGLRSVEMEYKATKIKGAVRLHGNEDRALGMVREFEEQAARMGRRSIFKEAAKCAEELGLELDLEHAQGIKKEVRRCQIEKLEDEIRNQRWQGRLVTTRLEDESLSADGCFWWLKEWKNCPSHTIAGLVELYEQLLPTRVYRRTLKHKTWLKNDVIVLQNYLWLGEVSEGLVNDENLTPADFLDDLNASPDAGASQQIKISNDCRTDFKPVNGDWLKTPVTSRYSHKITETSSLFSQDESTICSPTSSLKSQPTGHGVEEYNQAERSPDPSQTPTTPMDLSRNKIGSDWSARRSTTPDILAEILGQRESSLSRLLAGGHEDDITEWSESMATPPLKTTEPAGDPSDCQTDGEKTDENLMGEEGQIPAKRIARVLFSGCISNQSIEATELSLDEVKVKEKSLVPLKNKDSTLQTAPRIGTDSSLIEEEFVMEYSCHEESKRSDVTLSEPLLGISKHTSSAKRPLSRIDADVAGKTTYISPPSAKASLLHSPLPNNFLSPKSQSPFQVLAQSTPKQSFKDDQHKVKNRLRINDKIVTTYHDTSLPRDTNVHNCTLNQLCDISGNVEVHVASGDTSYADELDCKLEVTDVTFGSPSRSFELAMAREADKLCSGKEKDSRTSGLGMTSLIVFNNIRIMSTFSGLSQLGYYTYL</sequence>
<name>A0A2B4S764_STYPI</name>
<feature type="region of interest" description="Disordered" evidence="1">
    <location>
        <begin position="373"/>
        <end position="402"/>
    </location>
</feature>
<evidence type="ECO:0000256" key="1">
    <source>
        <dbReference type="SAM" id="MobiDB-lite"/>
    </source>
</evidence>